<organism evidence="2 3">
    <name type="scientific">Wickerhamomyces anomalus (strain ATCC 58044 / CBS 1984 / NCYC 433 / NRRL Y-366-8)</name>
    <name type="common">Yeast</name>
    <name type="synonym">Hansenula anomala</name>
    <dbReference type="NCBI Taxonomy" id="683960"/>
    <lineage>
        <taxon>Eukaryota</taxon>
        <taxon>Fungi</taxon>
        <taxon>Dikarya</taxon>
        <taxon>Ascomycota</taxon>
        <taxon>Saccharomycotina</taxon>
        <taxon>Saccharomycetes</taxon>
        <taxon>Phaffomycetales</taxon>
        <taxon>Wickerhamomycetaceae</taxon>
        <taxon>Wickerhamomyces</taxon>
    </lineage>
</organism>
<sequence length="282" mass="31060">MVLVAAGQITSTSSLVENGQTVVKLISKAVELGVKILFLPEASDYIAKDADHSKSIAVSVEKSPFILAIQSKLKELHSIGKLIEINVGIHEPSLNSDRVRNTSIWLNSKGEITQRYQKIHLFDVNISGKVTVTKESDSVEPGDNILEPFDTIAAMRLRSLGADILTYPSAFTMRTGPAHWHLLGRARAIDSQSYVILPAQSGQHTHEVENEDGSTTRVPTRITYGHSLIVDPWGTVVSEVSDVEVGKSALAIADIDLELVEKVRRDMPLWQQRRPDVFGYEV</sequence>
<dbReference type="Pfam" id="PF00795">
    <property type="entry name" value="CN_hydrolase"/>
    <property type="match status" value="1"/>
</dbReference>
<accession>A0A1E3PC41</accession>
<keyword evidence="3" id="KW-1185">Reference proteome</keyword>
<dbReference type="AlphaFoldDB" id="A0A1E3PC41"/>
<evidence type="ECO:0000313" key="3">
    <source>
        <dbReference type="Proteomes" id="UP000094112"/>
    </source>
</evidence>
<proteinExistence type="predicted"/>
<feature type="domain" description="CN hydrolase" evidence="1">
    <location>
        <begin position="2"/>
        <end position="257"/>
    </location>
</feature>
<evidence type="ECO:0000313" key="2">
    <source>
        <dbReference type="EMBL" id="ODQ62989.1"/>
    </source>
</evidence>
<dbReference type="Proteomes" id="UP000094112">
    <property type="component" value="Unassembled WGS sequence"/>
</dbReference>
<protein>
    <recommendedName>
        <fullName evidence="1">CN hydrolase domain-containing protein</fullName>
    </recommendedName>
</protein>
<dbReference type="GeneID" id="30203931"/>
<dbReference type="PANTHER" id="PTHR23088">
    <property type="entry name" value="NITRILASE-RELATED"/>
    <property type="match status" value="1"/>
</dbReference>
<name>A0A1E3PC41_WICAA</name>
<gene>
    <name evidence="2" type="ORF">WICANDRAFT_99277</name>
</gene>
<dbReference type="RefSeq" id="XP_019042196.1">
    <property type="nucleotide sequence ID" value="XM_019186685.1"/>
</dbReference>
<evidence type="ECO:0000259" key="1">
    <source>
        <dbReference type="PROSITE" id="PS50263"/>
    </source>
</evidence>
<dbReference type="OrthoDB" id="10250282at2759"/>
<dbReference type="EMBL" id="KV454208">
    <property type="protein sequence ID" value="ODQ62989.1"/>
    <property type="molecule type" value="Genomic_DNA"/>
</dbReference>
<dbReference type="PANTHER" id="PTHR23088:SF27">
    <property type="entry name" value="DEAMINATED GLUTATHIONE AMIDASE"/>
    <property type="match status" value="1"/>
</dbReference>
<dbReference type="PROSITE" id="PS50263">
    <property type="entry name" value="CN_HYDROLASE"/>
    <property type="match status" value="1"/>
</dbReference>
<dbReference type="STRING" id="683960.A0A1E3PC41"/>
<dbReference type="InterPro" id="IPR003010">
    <property type="entry name" value="C-N_Hydrolase"/>
</dbReference>
<reference evidence="2 3" key="1">
    <citation type="journal article" date="2016" name="Proc. Natl. Acad. Sci. U.S.A.">
        <title>Comparative genomics of biotechnologically important yeasts.</title>
        <authorList>
            <person name="Riley R."/>
            <person name="Haridas S."/>
            <person name="Wolfe K.H."/>
            <person name="Lopes M.R."/>
            <person name="Hittinger C.T."/>
            <person name="Goeker M."/>
            <person name="Salamov A.A."/>
            <person name="Wisecaver J.H."/>
            <person name="Long T.M."/>
            <person name="Calvey C.H."/>
            <person name="Aerts A.L."/>
            <person name="Barry K.W."/>
            <person name="Choi C."/>
            <person name="Clum A."/>
            <person name="Coughlan A.Y."/>
            <person name="Deshpande S."/>
            <person name="Douglass A.P."/>
            <person name="Hanson S.J."/>
            <person name="Klenk H.-P."/>
            <person name="LaButti K.M."/>
            <person name="Lapidus A."/>
            <person name="Lindquist E.A."/>
            <person name="Lipzen A.M."/>
            <person name="Meier-Kolthoff J.P."/>
            <person name="Ohm R.A."/>
            <person name="Otillar R.P."/>
            <person name="Pangilinan J.L."/>
            <person name="Peng Y."/>
            <person name="Rokas A."/>
            <person name="Rosa C.A."/>
            <person name="Scheuner C."/>
            <person name="Sibirny A.A."/>
            <person name="Slot J.C."/>
            <person name="Stielow J.B."/>
            <person name="Sun H."/>
            <person name="Kurtzman C.P."/>
            <person name="Blackwell M."/>
            <person name="Grigoriev I.V."/>
            <person name="Jeffries T.W."/>
        </authorList>
    </citation>
    <scope>NUCLEOTIDE SEQUENCE [LARGE SCALE GENOMIC DNA]</scope>
    <source>
        <strain evidence="3">ATCC 58044 / CBS 1984 / NCYC 433 / NRRL Y-366-8</strain>
    </source>
</reference>
<dbReference type="SUPFAM" id="SSF56317">
    <property type="entry name" value="Carbon-nitrogen hydrolase"/>
    <property type="match status" value="1"/>
</dbReference>
<dbReference type="Gene3D" id="3.60.110.10">
    <property type="entry name" value="Carbon-nitrogen hydrolase"/>
    <property type="match status" value="2"/>
</dbReference>
<dbReference type="InterPro" id="IPR036526">
    <property type="entry name" value="C-N_Hydrolase_sf"/>
</dbReference>